<feature type="compositionally biased region" description="Basic residues" evidence="1">
    <location>
        <begin position="11"/>
        <end position="22"/>
    </location>
</feature>
<dbReference type="KEGG" id="cci:CC1G_10211"/>
<dbReference type="AlphaFoldDB" id="A8NP88"/>
<name>A8NP88_COPC7</name>
<dbReference type="HOGENOM" id="CLU_1885657_0_0_1"/>
<dbReference type="Proteomes" id="UP000001861">
    <property type="component" value="Unassembled WGS sequence"/>
</dbReference>
<organism evidence="2 3">
    <name type="scientific">Coprinopsis cinerea (strain Okayama-7 / 130 / ATCC MYA-4618 / FGSC 9003)</name>
    <name type="common">Inky cap fungus</name>
    <name type="synonym">Hormographiella aspergillata</name>
    <dbReference type="NCBI Taxonomy" id="240176"/>
    <lineage>
        <taxon>Eukaryota</taxon>
        <taxon>Fungi</taxon>
        <taxon>Dikarya</taxon>
        <taxon>Basidiomycota</taxon>
        <taxon>Agaricomycotina</taxon>
        <taxon>Agaricomycetes</taxon>
        <taxon>Agaricomycetidae</taxon>
        <taxon>Agaricales</taxon>
        <taxon>Agaricineae</taxon>
        <taxon>Psathyrellaceae</taxon>
        <taxon>Coprinopsis</taxon>
    </lineage>
</organism>
<dbReference type="RefSeq" id="XP_001835284.2">
    <property type="nucleotide sequence ID" value="XM_001835232.2"/>
</dbReference>
<dbReference type="GeneID" id="6011813"/>
<comment type="caution">
    <text evidence="2">The sequence shown here is derived from an EMBL/GenBank/DDBJ whole genome shotgun (WGS) entry which is preliminary data.</text>
</comment>
<accession>A8NP88</accession>
<evidence type="ECO:0000256" key="1">
    <source>
        <dbReference type="SAM" id="MobiDB-lite"/>
    </source>
</evidence>
<proteinExistence type="predicted"/>
<feature type="region of interest" description="Disordered" evidence="1">
    <location>
        <begin position="1"/>
        <end position="37"/>
    </location>
</feature>
<dbReference type="InParanoid" id="A8NP88"/>
<dbReference type="VEuPathDB" id="FungiDB:CC1G_10211"/>
<reference evidence="2 3" key="1">
    <citation type="journal article" date="2010" name="Proc. Natl. Acad. Sci. U.S.A.">
        <title>Insights into evolution of multicellular fungi from the assembled chromosomes of the mushroom Coprinopsis cinerea (Coprinus cinereus).</title>
        <authorList>
            <person name="Stajich J.E."/>
            <person name="Wilke S.K."/>
            <person name="Ahren D."/>
            <person name="Au C.H."/>
            <person name="Birren B.W."/>
            <person name="Borodovsky M."/>
            <person name="Burns C."/>
            <person name="Canback B."/>
            <person name="Casselton L.A."/>
            <person name="Cheng C.K."/>
            <person name="Deng J."/>
            <person name="Dietrich F.S."/>
            <person name="Fargo D.C."/>
            <person name="Farman M.L."/>
            <person name="Gathman A.C."/>
            <person name="Goldberg J."/>
            <person name="Guigo R."/>
            <person name="Hoegger P.J."/>
            <person name="Hooker J.B."/>
            <person name="Huggins A."/>
            <person name="James T.Y."/>
            <person name="Kamada T."/>
            <person name="Kilaru S."/>
            <person name="Kodira C."/>
            <person name="Kues U."/>
            <person name="Kupfer D."/>
            <person name="Kwan H.S."/>
            <person name="Lomsadze A."/>
            <person name="Li W."/>
            <person name="Lilly W.W."/>
            <person name="Ma L.J."/>
            <person name="Mackey A.J."/>
            <person name="Manning G."/>
            <person name="Martin F."/>
            <person name="Muraguchi H."/>
            <person name="Natvig D.O."/>
            <person name="Palmerini H."/>
            <person name="Ramesh M.A."/>
            <person name="Rehmeyer C.J."/>
            <person name="Roe B.A."/>
            <person name="Shenoy N."/>
            <person name="Stanke M."/>
            <person name="Ter-Hovhannisyan V."/>
            <person name="Tunlid A."/>
            <person name="Velagapudi R."/>
            <person name="Vision T.J."/>
            <person name="Zeng Q."/>
            <person name="Zolan M.E."/>
            <person name="Pukkila P.J."/>
        </authorList>
    </citation>
    <scope>NUCLEOTIDE SEQUENCE [LARGE SCALE GENOMIC DNA]</scope>
    <source>
        <strain evidence="3">Okayama-7 / 130 / ATCC MYA-4618 / FGSC 9003</strain>
    </source>
</reference>
<gene>
    <name evidence="2" type="ORF">CC1G_10211</name>
</gene>
<sequence>MPKDLDDKQTRHSTRKGTRRPPKPRDKDVDFSDDEGPWGWKEVRNAQTKGHKEATNAGDYVRDINASVKSLLADVDQHVRDCSCDCHCSSDLLKTLQYHEDSIKENVERAQKALIEVLTELEMASYLLRIVKSNR</sequence>
<keyword evidence="3" id="KW-1185">Reference proteome</keyword>
<evidence type="ECO:0000313" key="3">
    <source>
        <dbReference type="Proteomes" id="UP000001861"/>
    </source>
</evidence>
<dbReference type="EMBL" id="AACS02000012">
    <property type="protein sequence ID" value="EAU86489.2"/>
    <property type="molecule type" value="Genomic_DNA"/>
</dbReference>
<protein>
    <submittedName>
        <fullName evidence="2">Uncharacterized protein</fullName>
    </submittedName>
</protein>
<feature type="compositionally biased region" description="Basic and acidic residues" evidence="1">
    <location>
        <begin position="1"/>
        <end position="10"/>
    </location>
</feature>
<evidence type="ECO:0000313" key="2">
    <source>
        <dbReference type="EMBL" id="EAU86489.2"/>
    </source>
</evidence>